<dbReference type="GeneID" id="8097723"/>
<comment type="similarity">
    <text evidence="1">Belongs to the bacterial ribosomal protein bS21 family.</text>
</comment>
<protein>
    <recommendedName>
        <fullName evidence="7">Ribosomal protein S21</fullName>
    </recommendedName>
</protein>
<organism evidence="5 6">
    <name type="scientific">Talaromyces stipitatus (strain ATCC 10500 / CBS 375.48 / QM 6759 / NRRL 1006)</name>
    <name type="common">Penicillium stipitatum</name>
    <dbReference type="NCBI Taxonomy" id="441959"/>
    <lineage>
        <taxon>Eukaryota</taxon>
        <taxon>Fungi</taxon>
        <taxon>Dikarya</taxon>
        <taxon>Ascomycota</taxon>
        <taxon>Pezizomycotina</taxon>
        <taxon>Eurotiomycetes</taxon>
        <taxon>Eurotiomycetidae</taxon>
        <taxon>Eurotiales</taxon>
        <taxon>Trichocomaceae</taxon>
        <taxon>Talaromyces</taxon>
        <taxon>Talaromyces sect. Talaromyces</taxon>
    </lineage>
</organism>
<dbReference type="VEuPathDB" id="FungiDB:TSTA_122580"/>
<dbReference type="STRING" id="441959.B8MC80"/>
<evidence type="ECO:0000313" key="6">
    <source>
        <dbReference type="Proteomes" id="UP000001745"/>
    </source>
</evidence>
<dbReference type="Pfam" id="PF01165">
    <property type="entry name" value="Ribosomal_S21"/>
    <property type="match status" value="1"/>
</dbReference>
<sequence length="250" mass="27807">MAVQSSLARCLRASPSTLIRPMSLPIRGGQFFQFSQRSGYATNDSADRKPSSNSSESQPTKKSSIFDGMNTTSSTTTTALRENVQYVTQPVPHPRATREFVKSPSSSSAADRAHRGLEQQLDNLLSRRAAPSRQQTSAAAAAAASVVGSIDQADPITPPRFRTVPMKLGTKLGRQVFVSNDRGVDVAAAIRMVQINCAVNGVRRQANLQKFHVRRGQRRKDLRSQRWRKLFKFSFDETVKKIQRMRDQGW</sequence>
<reference evidence="6" key="1">
    <citation type="journal article" date="2015" name="Genome Announc.">
        <title>Genome sequence of the AIDS-associated pathogen Penicillium marneffei (ATCC18224) and its near taxonomic relative Talaromyces stipitatus (ATCC10500).</title>
        <authorList>
            <person name="Nierman W.C."/>
            <person name="Fedorova-Abrams N.D."/>
            <person name="Andrianopoulos A."/>
        </authorList>
    </citation>
    <scope>NUCLEOTIDE SEQUENCE [LARGE SCALE GENOMIC DNA]</scope>
    <source>
        <strain evidence="6">ATCC 10500 / CBS 375.48 / QM 6759 / NRRL 1006</strain>
    </source>
</reference>
<dbReference type="HOGENOM" id="CLU_094306_0_0_1"/>
<evidence type="ECO:0000313" key="5">
    <source>
        <dbReference type="EMBL" id="EED18526.1"/>
    </source>
</evidence>
<dbReference type="PANTHER" id="PTHR41237">
    <property type="entry name" value="37S RIBOSOMAL PROTEIN MRP21, MITOCHONDRIAL"/>
    <property type="match status" value="1"/>
</dbReference>
<dbReference type="RefSeq" id="XP_002482518.1">
    <property type="nucleotide sequence ID" value="XM_002482473.1"/>
</dbReference>
<gene>
    <name evidence="5" type="ORF">TSTA_122580</name>
</gene>
<dbReference type="PANTHER" id="PTHR41237:SF1">
    <property type="entry name" value="SMALL RIBOSOMAL SUBUNIT PROTEIN BS21M"/>
    <property type="match status" value="1"/>
</dbReference>
<evidence type="ECO:0000256" key="3">
    <source>
        <dbReference type="ARBA" id="ARBA00023274"/>
    </source>
</evidence>
<dbReference type="EMBL" id="EQ962655">
    <property type="protein sequence ID" value="EED18526.1"/>
    <property type="molecule type" value="Genomic_DNA"/>
</dbReference>
<keyword evidence="6" id="KW-1185">Reference proteome</keyword>
<dbReference type="InterPro" id="IPR052837">
    <property type="entry name" value="Mitoribosomal_bS21"/>
</dbReference>
<dbReference type="eggNOG" id="ENOG502SYGP">
    <property type="taxonomic scope" value="Eukaryota"/>
</dbReference>
<dbReference type="PhylomeDB" id="B8MC80"/>
<dbReference type="Proteomes" id="UP000001745">
    <property type="component" value="Unassembled WGS sequence"/>
</dbReference>
<dbReference type="AlphaFoldDB" id="B8MC80"/>
<proteinExistence type="inferred from homology"/>
<dbReference type="InParanoid" id="B8MC80"/>
<dbReference type="GO" id="GO:0005763">
    <property type="term" value="C:mitochondrial small ribosomal subunit"/>
    <property type="evidence" value="ECO:0007669"/>
    <property type="project" value="TreeGrafter"/>
</dbReference>
<feature type="region of interest" description="Disordered" evidence="4">
    <location>
        <begin position="39"/>
        <end position="112"/>
    </location>
</feature>
<evidence type="ECO:0000256" key="2">
    <source>
        <dbReference type="ARBA" id="ARBA00022980"/>
    </source>
</evidence>
<dbReference type="OMA" id="FANYPRL"/>
<evidence type="ECO:0000256" key="1">
    <source>
        <dbReference type="ARBA" id="ARBA00006640"/>
    </source>
</evidence>
<keyword evidence="3" id="KW-0687">Ribonucleoprotein</keyword>
<accession>B8MC80</accession>
<name>B8MC80_TALSN</name>
<evidence type="ECO:0008006" key="7">
    <source>
        <dbReference type="Google" id="ProtNLM"/>
    </source>
</evidence>
<dbReference type="GO" id="GO:0070124">
    <property type="term" value="P:mitochondrial translational initiation"/>
    <property type="evidence" value="ECO:0007669"/>
    <property type="project" value="TreeGrafter"/>
</dbReference>
<evidence type="ECO:0000256" key="4">
    <source>
        <dbReference type="SAM" id="MobiDB-lite"/>
    </source>
</evidence>
<keyword evidence="2" id="KW-0689">Ribosomal protein</keyword>
<feature type="compositionally biased region" description="Polar residues" evidence="4">
    <location>
        <begin position="51"/>
        <end position="63"/>
    </location>
</feature>
<dbReference type="InterPro" id="IPR001911">
    <property type="entry name" value="Ribosomal_bS21"/>
</dbReference>
<dbReference type="OrthoDB" id="2501249at2759"/>
<dbReference type="GO" id="GO:0003735">
    <property type="term" value="F:structural constituent of ribosome"/>
    <property type="evidence" value="ECO:0007669"/>
    <property type="project" value="InterPro"/>
</dbReference>